<dbReference type="RefSeq" id="WP_379961829.1">
    <property type="nucleotide sequence ID" value="NZ_JAUYVI010000011.1"/>
</dbReference>
<keyword evidence="3" id="KW-1185">Reference proteome</keyword>
<evidence type="ECO:0000313" key="2">
    <source>
        <dbReference type="EMBL" id="MDQ7251446.1"/>
    </source>
</evidence>
<protein>
    <submittedName>
        <fullName evidence="2">Uncharacterized protein</fullName>
    </submittedName>
</protein>
<keyword evidence="1" id="KW-0812">Transmembrane</keyword>
<accession>A0ABU0YUQ0</accession>
<keyword evidence="1" id="KW-0472">Membrane</keyword>
<dbReference type="EMBL" id="JAUYVI010000011">
    <property type="protein sequence ID" value="MDQ7251446.1"/>
    <property type="molecule type" value="Genomic_DNA"/>
</dbReference>
<reference evidence="3" key="1">
    <citation type="submission" date="2023-08" db="EMBL/GenBank/DDBJ databases">
        <title>Rhodospirillaceae gen. nov., a novel taxon isolated from the Yangtze River Yuezi River estuary sludge.</title>
        <authorList>
            <person name="Ruan L."/>
        </authorList>
    </citation>
    <scope>NUCLEOTIDE SEQUENCE [LARGE SCALE GENOMIC DNA]</scope>
    <source>
        <strain evidence="3">R-7</strain>
    </source>
</reference>
<organism evidence="2 3">
    <name type="scientific">Dongia sedimenti</name>
    <dbReference type="NCBI Taxonomy" id="3064282"/>
    <lineage>
        <taxon>Bacteria</taxon>
        <taxon>Pseudomonadati</taxon>
        <taxon>Pseudomonadota</taxon>
        <taxon>Alphaproteobacteria</taxon>
        <taxon>Rhodospirillales</taxon>
        <taxon>Dongiaceae</taxon>
        <taxon>Dongia</taxon>
    </lineage>
</organism>
<feature type="non-terminal residue" evidence="2">
    <location>
        <position position="1"/>
    </location>
</feature>
<comment type="caution">
    <text evidence="2">The sequence shown here is derived from an EMBL/GenBank/DDBJ whole genome shotgun (WGS) entry which is preliminary data.</text>
</comment>
<proteinExistence type="predicted"/>
<dbReference type="Proteomes" id="UP001230156">
    <property type="component" value="Unassembled WGS sequence"/>
</dbReference>
<keyword evidence="1" id="KW-1133">Transmembrane helix</keyword>
<evidence type="ECO:0000256" key="1">
    <source>
        <dbReference type="SAM" id="Phobius"/>
    </source>
</evidence>
<sequence length="82" mass="8480">SACIAFTTSKAIGKLVIVAACCGMGVLLLCAWQFTSGVPLPCPDTESFTSPSRARCETRGADRGMIGALFDIVNAVSERAPA</sequence>
<gene>
    <name evidence="2" type="ORF">Q8A70_27420</name>
</gene>
<name>A0ABU0YUQ0_9PROT</name>
<feature type="transmembrane region" description="Helical" evidence="1">
    <location>
        <begin position="12"/>
        <end position="34"/>
    </location>
</feature>
<evidence type="ECO:0000313" key="3">
    <source>
        <dbReference type="Proteomes" id="UP001230156"/>
    </source>
</evidence>